<reference evidence="6" key="1">
    <citation type="journal article" date="2019" name="Int. J. Syst. Evol. Microbiol.">
        <title>The Global Catalogue of Microorganisms (GCM) 10K type strain sequencing project: providing services to taxonomists for standard genome sequencing and annotation.</title>
        <authorList>
            <consortium name="The Broad Institute Genomics Platform"/>
            <consortium name="The Broad Institute Genome Sequencing Center for Infectious Disease"/>
            <person name="Wu L."/>
            <person name="Ma J."/>
        </authorList>
    </citation>
    <scope>NUCLEOTIDE SEQUENCE [LARGE SCALE GENOMIC DNA]</scope>
    <source>
        <strain evidence="6">KCTC 23917</strain>
    </source>
</reference>
<evidence type="ECO:0000259" key="4">
    <source>
        <dbReference type="Pfam" id="PF02230"/>
    </source>
</evidence>
<feature type="signal peptide" evidence="3">
    <location>
        <begin position="1"/>
        <end position="26"/>
    </location>
</feature>
<keyword evidence="6" id="KW-1185">Reference proteome</keyword>
<evidence type="ECO:0000256" key="3">
    <source>
        <dbReference type="SAM" id="SignalP"/>
    </source>
</evidence>
<dbReference type="EMBL" id="BMYU01000001">
    <property type="protein sequence ID" value="GGX30362.1"/>
    <property type="molecule type" value="Genomic_DNA"/>
</dbReference>
<accession>A0ABQ2XRP9</accession>
<keyword evidence="3" id="KW-0732">Signal</keyword>
<feature type="chain" id="PRO_5047203488" evidence="3">
    <location>
        <begin position="27"/>
        <end position="273"/>
    </location>
</feature>
<comment type="similarity">
    <text evidence="1">Belongs to the AB hydrolase superfamily. AB hydrolase 2 family.</text>
</comment>
<evidence type="ECO:0000256" key="1">
    <source>
        <dbReference type="ARBA" id="ARBA00006499"/>
    </source>
</evidence>
<evidence type="ECO:0000313" key="5">
    <source>
        <dbReference type="EMBL" id="GGX30362.1"/>
    </source>
</evidence>
<proteinExistence type="inferred from homology"/>
<feature type="domain" description="Phospholipase/carboxylesterase/thioesterase" evidence="4">
    <location>
        <begin position="55"/>
        <end position="265"/>
    </location>
</feature>
<evidence type="ECO:0000313" key="6">
    <source>
        <dbReference type="Proteomes" id="UP000653343"/>
    </source>
</evidence>
<sequence length="273" mass="30065">MPASPKRRHTTKALLALTLAAGGVGAAAYAGISATASSTSQRKSRSMSSLLHFTEVESGQNPEFAIIWMHGLGDEGRSFVSLVQELDLSRTGAIRFIFPDAPMMPVTINNGYVMRAWYDILGTDIARREDEAGLRVSQIEIEKLILREIQRGIPASRIFLAGFSQGCAMTLQTGLRYPEKLAGLICLSGYMPLADKITAERDAANQSTPVFLAHGVHDPVVPLQRAEQARDLLNSLGYSVEWHQYFMQHSMNMQEVQDISAWLNRVCATIRQG</sequence>
<organism evidence="5 6">
    <name type="scientific">Undibacterium squillarum</name>
    <dbReference type="NCBI Taxonomy" id="1131567"/>
    <lineage>
        <taxon>Bacteria</taxon>
        <taxon>Pseudomonadati</taxon>
        <taxon>Pseudomonadota</taxon>
        <taxon>Betaproteobacteria</taxon>
        <taxon>Burkholderiales</taxon>
        <taxon>Oxalobacteraceae</taxon>
        <taxon>Undibacterium</taxon>
    </lineage>
</organism>
<protein>
    <submittedName>
        <fullName evidence="5">Carboxylesterase</fullName>
    </submittedName>
</protein>
<evidence type="ECO:0000256" key="2">
    <source>
        <dbReference type="ARBA" id="ARBA00022801"/>
    </source>
</evidence>
<dbReference type="SUPFAM" id="SSF53474">
    <property type="entry name" value="alpha/beta-Hydrolases"/>
    <property type="match status" value="1"/>
</dbReference>
<dbReference type="InterPro" id="IPR050565">
    <property type="entry name" value="LYPA1-2/EST-like"/>
</dbReference>
<gene>
    <name evidence="5" type="ORF">GCM10010946_04200</name>
</gene>
<dbReference type="Gene3D" id="3.40.50.1820">
    <property type="entry name" value="alpha/beta hydrolase"/>
    <property type="match status" value="1"/>
</dbReference>
<dbReference type="InterPro" id="IPR003140">
    <property type="entry name" value="PLipase/COase/thioEstase"/>
</dbReference>
<dbReference type="Pfam" id="PF02230">
    <property type="entry name" value="Abhydrolase_2"/>
    <property type="match status" value="1"/>
</dbReference>
<dbReference type="PANTHER" id="PTHR10655:SF17">
    <property type="entry name" value="LYSOPHOSPHOLIPASE-LIKE PROTEIN 1"/>
    <property type="match status" value="1"/>
</dbReference>
<dbReference type="InterPro" id="IPR029058">
    <property type="entry name" value="AB_hydrolase_fold"/>
</dbReference>
<dbReference type="Proteomes" id="UP000653343">
    <property type="component" value="Unassembled WGS sequence"/>
</dbReference>
<dbReference type="PANTHER" id="PTHR10655">
    <property type="entry name" value="LYSOPHOSPHOLIPASE-RELATED"/>
    <property type="match status" value="1"/>
</dbReference>
<comment type="caution">
    <text evidence="5">The sequence shown here is derived from an EMBL/GenBank/DDBJ whole genome shotgun (WGS) entry which is preliminary data.</text>
</comment>
<keyword evidence="2" id="KW-0378">Hydrolase</keyword>
<name>A0ABQ2XRP9_9BURK</name>